<accession>A0A0E9V7L4</accession>
<reference evidence="1" key="1">
    <citation type="submission" date="2014-11" db="EMBL/GenBank/DDBJ databases">
        <authorList>
            <person name="Amaro Gonzalez C."/>
        </authorList>
    </citation>
    <scope>NUCLEOTIDE SEQUENCE</scope>
</reference>
<reference evidence="1" key="2">
    <citation type="journal article" date="2015" name="Fish Shellfish Immunol.">
        <title>Early steps in the European eel (Anguilla anguilla)-Vibrio vulnificus interaction in the gills: Role of the RtxA13 toxin.</title>
        <authorList>
            <person name="Callol A."/>
            <person name="Pajuelo D."/>
            <person name="Ebbesson L."/>
            <person name="Teles M."/>
            <person name="MacKenzie S."/>
            <person name="Amaro C."/>
        </authorList>
    </citation>
    <scope>NUCLEOTIDE SEQUENCE</scope>
</reference>
<dbReference type="AlphaFoldDB" id="A0A0E9V7L4"/>
<dbReference type="EMBL" id="GBXM01034540">
    <property type="protein sequence ID" value="JAH74037.1"/>
    <property type="molecule type" value="Transcribed_RNA"/>
</dbReference>
<proteinExistence type="predicted"/>
<protein>
    <submittedName>
        <fullName evidence="1">Uncharacterized protein</fullName>
    </submittedName>
</protein>
<organism evidence="1">
    <name type="scientific">Anguilla anguilla</name>
    <name type="common">European freshwater eel</name>
    <name type="synonym">Muraena anguilla</name>
    <dbReference type="NCBI Taxonomy" id="7936"/>
    <lineage>
        <taxon>Eukaryota</taxon>
        <taxon>Metazoa</taxon>
        <taxon>Chordata</taxon>
        <taxon>Craniata</taxon>
        <taxon>Vertebrata</taxon>
        <taxon>Euteleostomi</taxon>
        <taxon>Actinopterygii</taxon>
        <taxon>Neopterygii</taxon>
        <taxon>Teleostei</taxon>
        <taxon>Anguilliformes</taxon>
        <taxon>Anguillidae</taxon>
        <taxon>Anguilla</taxon>
    </lineage>
</organism>
<name>A0A0E9V7L4_ANGAN</name>
<sequence>MCHILQASLPSPWPRSLLLILEI</sequence>
<evidence type="ECO:0000313" key="1">
    <source>
        <dbReference type="EMBL" id="JAH74037.1"/>
    </source>
</evidence>